<dbReference type="EMBL" id="ANJA01001157">
    <property type="protein sequence ID" value="ETO78954.1"/>
    <property type="molecule type" value="Genomic_DNA"/>
</dbReference>
<sequence>MDPFTTEWALKIQGMLKKWGTTEMELRFKAYTDVFHKNRIKEKIERLQVSLEDW</sequence>
<evidence type="ECO:0000313" key="2">
    <source>
        <dbReference type="Proteomes" id="UP000028582"/>
    </source>
</evidence>
<evidence type="ECO:0000313" key="1">
    <source>
        <dbReference type="EMBL" id="ETO78954.1"/>
    </source>
</evidence>
<name>A0A081AJ93_PHYNI</name>
<protein>
    <submittedName>
        <fullName evidence="1">Uncharacterized protein</fullName>
    </submittedName>
</protein>
<organism evidence="1 2">
    <name type="scientific">Phytophthora nicotianae P1976</name>
    <dbReference type="NCBI Taxonomy" id="1317066"/>
    <lineage>
        <taxon>Eukaryota</taxon>
        <taxon>Sar</taxon>
        <taxon>Stramenopiles</taxon>
        <taxon>Oomycota</taxon>
        <taxon>Peronosporomycetes</taxon>
        <taxon>Peronosporales</taxon>
        <taxon>Peronosporaceae</taxon>
        <taxon>Phytophthora</taxon>
    </lineage>
</organism>
<dbReference type="Proteomes" id="UP000028582">
    <property type="component" value="Unassembled WGS sequence"/>
</dbReference>
<comment type="caution">
    <text evidence="1">The sequence shown here is derived from an EMBL/GenBank/DDBJ whole genome shotgun (WGS) entry which is preliminary data.</text>
</comment>
<proteinExistence type="predicted"/>
<gene>
    <name evidence="1" type="ORF">F444_06248</name>
</gene>
<reference evidence="1 2" key="1">
    <citation type="submission" date="2013-11" db="EMBL/GenBank/DDBJ databases">
        <title>The Genome Sequence of Phytophthora parasitica P1976.</title>
        <authorList>
            <consortium name="The Broad Institute Genomics Platform"/>
            <person name="Russ C."/>
            <person name="Tyler B."/>
            <person name="Panabieres F."/>
            <person name="Shan W."/>
            <person name="Tripathy S."/>
            <person name="Grunwald N."/>
            <person name="Machado M."/>
            <person name="Johnson C.S."/>
            <person name="Walker B."/>
            <person name="Young S."/>
            <person name="Zeng Q."/>
            <person name="Gargeya S."/>
            <person name="Fitzgerald M."/>
            <person name="Haas B."/>
            <person name="Abouelleil A."/>
            <person name="Allen A.W."/>
            <person name="Alvarado L."/>
            <person name="Arachchi H.M."/>
            <person name="Berlin A.M."/>
            <person name="Chapman S.B."/>
            <person name="Gainer-Dewar J."/>
            <person name="Goldberg J."/>
            <person name="Griggs A."/>
            <person name="Gujja S."/>
            <person name="Hansen M."/>
            <person name="Howarth C."/>
            <person name="Imamovic A."/>
            <person name="Ireland A."/>
            <person name="Larimer J."/>
            <person name="McCowan C."/>
            <person name="Murphy C."/>
            <person name="Pearson M."/>
            <person name="Poon T.W."/>
            <person name="Priest M."/>
            <person name="Roberts A."/>
            <person name="Saif S."/>
            <person name="Shea T."/>
            <person name="Sisk P."/>
            <person name="Sykes S."/>
            <person name="Wortman J."/>
            <person name="Nusbaum C."/>
            <person name="Birren B."/>
        </authorList>
    </citation>
    <scope>NUCLEOTIDE SEQUENCE [LARGE SCALE GENOMIC DNA]</scope>
    <source>
        <strain evidence="1 2">P1976</strain>
    </source>
</reference>
<accession>A0A081AJ93</accession>
<dbReference type="AlphaFoldDB" id="A0A081AJ93"/>